<evidence type="ECO:0000256" key="10">
    <source>
        <dbReference type="ARBA" id="ARBA00025449"/>
    </source>
</evidence>
<keyword evidence="14" id="KW-1185">Reference proteome</keyword>
<dbReference type="Proteomes" id="UP000694620">
    <property type="component" value="Chromosome 1"/>
</dbReference>
<accession>A0A8C4SK42</accession>
<dbReference type="GeneTree" id="ENSGT00640000091574"/>
<comment type="subcellular location">
    <subcellularLocation>
        <location evidence="1">Cytoplasmic vesicle</location>
        <location evidence="1">Secretory vesicle</location>
    </subcellularLocation>
    <subcellularLocation>
        <location evidence="2">Secreted</location>
    </subcellularLocation>
</comment>
<evidence type="ECO:0000256" key="8">
    <source>
        <dbReference type="ARBA" id="ARBA00022858"/>
    </source>
</evidence>
<evidence type="ECO:0000313" key="13">
    <source>
        <dbReference type="Ensembl" id="ENSECRP00000015873.1"/>
    </source>
</evidence>
<sequence length="162" mass="18864">MRIQLICLVLLFVTYDGVHSDPNQEMNALEADLLNSFYTSKVNNEGIPYWKLTLLIMCRLIHNQGEDAWNSGEEGFTSSEHASPFPDNSDTMDTAYQLQKICSGRALQTRELIQKTQEFLDEDNSIYKNEGYLKRKSPFILKRQLHVNKPRRPYILKRSTLY</sequence>
<dbReference type="InterPro" id="IPR008055">
    <property type="entry name" value="NeurotensiN"/>
</dbReference>
<dbReference type="RefSeq" id="XP_028651023.1">
    <property type="nucleotide sequence ID" value="XM_028795190.2"/>
</dbReference>
<evidence type="ECO:0000256" key="12">
    <source>
        <dbReference type="SAM" id="SignalP"/>
    </source>
</evidence>
<dbReference type="Ensembl" id="ENSECRT00000016155.1">
    <property type="protein sequence ID" value="ENSECRP00000015873.1"/>
    <property type="gene ID" value="ENSECRG00000010584.1"/>
</dbReference>
<dbReference type="PRINTS" id="PR01668">
    <property type="entry name" value="NEUROTENSIN"/>
</dbReference>
<comment type="subunit">
    <text evidence="11">Interacts with NTSR1. Interacts with SORT1. Interacts with SORL1.</text>
</comment>
<organism evidence="13 14">
    <name type="scientific">Erpetoichthys calabaricus</name>
    <name type="common">Rope fish</name>
    <name type="synonym">Calamoichthys calabaricus</name>
    <dbReference type="NCBI Taxonomy" id="27687"/>
    <lineage>
        <taxon>Eukaryota</taxon>
        <taxon>Metazoa</taxon>
        <taxon>Chordata</taxon>
        <taxon>Craniata</taxon>
        <taxon>Vertebrata</taxon>
        <taxon>Euteleostomi</taxon>
        <taxon>Actinopterygii</taxon>
        <taxon>Polypteriformes</taxon>
        <taxon>Polypteridae</taxon>
        <taxon>Erpetoichthys</taxon>
    </lineage>
</organism>
<evidence type="ECO:0000313" key="14">
    <source>
        <dbReference type="Proteomes" id="UP000694620"/>
    </source>
</evidence>
<dbReference type="GO" id="GO:0030133">
    <property type="term" value="C:transport vesicle"/>
    <property type="evidence" value="ECO:0007669"/>
    <property type="project" value="UniProtKB-SubCell"/>
</dbReference>
<proteinExistence type="inferred from homology"/>
<evidence type="ECO:0000256" key="1">
    <source>
        <dbReference type="ARBA" id="ARBA00004398"/>
    </source>
</evidence>
<dbReference type="OrthoDB" id="9929102at2759"/>
<evidence type="ECO:0000256" key="3">
    <source>
        <dbReference type="ARBA" id="ARBA00009827"/>
    </source>
</evidence>
<reference evidence="13" key="2">
    <citation type="submission" date="2025-08" db="UniProtKB">
        <authorList>
            <consortium name="Ensembl"/>
        </authorList>
    </citation>
    <scope>IDENTIFICATION</scope>
</reference>
<reference evidence="13" key="3">
    <citation type="submission" date="2025-09" db="UniProtKB">
        <authorList>
            <consortium name="Ensembl"/>
        </authorList>
    </citation>
    <scope>IDENTIFICATION</scope>
</reference>
<name>A0A8C4SK42_ERPCA</name>
<evidence type="ECO:0000256" key="9">
    <source>
        <dbReference type="ARBA" id="ARBA00023329"/>
    </source>
</evidence>
<dbReference type="GO" id="GO:0097746">
    <property type="term" value="P:blood vessel diameter maintenance"/>
    <property type="evidence" value="ECO:0007669"/>
    <property type="project" value="UniProtKB-KW"/>
</dbReference>
<keyword evidence="5" id="KW-0964">Secreted</keyword>
<evidence type="ECO:0000256" key="11">
    <source>
        <dbReference type="ARBA" id="ARBA00046937"/>
    </source>
</evidence>
<dbReference type="GO" id="GO:0005576">
    <property type="term" value="C:extracellular region"/>
    <property type="evidence" value="ECO:0007669"/>
    <property type="project" value="UniProtKB-SubCell"/>
</dbReference>
<feature type="chain" id="PRO_5034217336" description="Neurotensin/neuromedin N" evidence="12">
    <location>
        <begin position="21"/>
        <end position="162"/>
    </location>
</feature>
<evidence type="ECO:0000256" key="4">
    <source>
        <dbReference type="ARBA" id="ARBA00016213"/>
    </source>
</evidence>
<keyword evidence="6" id="KW-0165">Cleavage on pair of basic residues</keyword>
<keyword evidence="9" id="KW-0968">Cytoplasmic vesicle</keyword>
<gene>
    <name evidence="13" type="primary">NTS</name>
    <name evidence="13" type="synonym">nts</name>
</gene>
<dbReference type="PANTHER" id="PTHR15356:SF0">
    <property type="entry name" value="NEUROTENSIN_NEUROMEDIN N"/>
    <property type="match status" value="1"/>
</dbReference>
<dbReference type="PANTHER" id="PTHR15356">
    <property type="entry name" value="NEUROTENSIN/NEUROMEDIN N"/>
    <property type="match status" value="1"/>
</dbReference>
<feature type="signal peptide" evidence="12">
    <location>
        <begin position="1"/>
        <end position="20"/>
    </location>
</feature>
<keyword evidence="7 12" id="KW-0732">Signal</keyword>
<protein>
    <recommendedName>
        <fullName evidence="4">Neurotensin/neuromedin N</fullName>
    </recommendedName>
</protein>
<comment type="function">
    <text evidence="10">Neurotensin may play an endocrine or paracrine role in the regulation of fat metabolism. It causes contraction of smooth muscle.</text>
</comment>
<comment type="similarity">
    <text evidence="3">Belongs to the neurotensin family.</text>
</comment>
<evidence type="ECO:0000256" key="7">
    <source>
        <dbReference type="ARBA" id="ARBA00022729"/>
    </source>
</evidence>
<evidence type="ECO:0000256" key="6">
    <source>
        <dbReference type="ARBA" id="ARBA00022685"/>
    </source>
</evidence>
<dbReference type="GeneID" id="114646828"/>
<dbReference type="Pfam" id="PF07421">
    <property type="entry name" value="Pro-NT_NN"/>
    <property type="match status" value="1"/>
</dbReference>
<dbReference type="AlphaFoldDB" id="A0A8C4SK42"/>
<evidence type="ECO:0000256" key="2">
    <source>
        <dbReference type="ARBA" id="ARBA00004613"/>
    </source>
</evidence>
<evidence type="ECO:0000256" key="5">
    <source>
        <dbReference type="ARBA" id="ARBA00022525"/>
    </source>
</evidence>
<keyword evidence="8" id="KW-0838">Vasoactive</keyword>
<dbReference type="GO" id="GO:0005184">
    <property type="term" value="F:neuropeptide hormone activity"/>
    <property type="evidence" value="ECO:0007669"/>
    <property type="project" value="InterPro"/>
</dbReference>
<reference evidence="13" key="1">
    <citation type="submission" date="2021-06" db="EMBL/GenBank/DDBJ databases">
        <authorList>
            <consortium name="Wellcome Sanger Institute Data Sharing"/>
        </authorList>
    </citation>
    <scope>NUCLEOTIDE SEQUENCE [LARGE SCALE GENOMIC DNA]</scope>
</reference>